<dbReference type="Gene3D" id="1.20.930.10">
    <property type="entry name" value="Conserved domain common to transcription factors TFIIS, elongin A, CRSP70"/>
    <property type="match status" value="1"/>
</dbReference>
<dbReference type="InterPro" id="IPR017923">
    <property type="entry name" value="TFIIS_N"/>
</dbReference>
<feature type="region of interest" description="Disordered" evidence="4">
    <location>
        <begin position="195"/>
        <end position="262"/>
    </location>
</feature>
<evidence type="ECO:0000256" key="1">
    <source>
        <dbReference type="ARBA" id="ARBA00004123"/>
    </source>
</evidence>
<feature type="domain" description="BAH" evidence="5">
    <location>
        <begin position="54"/>
        <end position="169"/>
    </location>
</feature>
<dbReference type="Pfam" id="PF08711">
    <property type="entry name" value="Med26"/>
    <property type="match status" value="1"/>
</dbReference>
<feature type="compositionally biased region" description="Low complexity" evidence="4">
    <location>
        <begin position="542"/>
        <end position="557"/>
    </location>
</feature>
<feature type="compositionally biased region" description="Basic and acidic residues" evidence="4">
    <location>
        <begin position="1"/>
        <end position="12"/>
    </location>
</feature>
<name>A0AAN8TFR2_SOLBU</name>
<dbReference type="InterPro" id="IPR043151">
    <property type="entry name" value="BAH_sf"/>
</dbReference>
<feature type="compositionally biased region" description="Polar residues" evidence="4">
    <location>
        <begin position="578"/>
        <end position="601"/>
    </location>
</feature>
<proteinExistence type="predicted"/>
<protein>
    <recommendedName>
        <fullName evidence="9">BAH domain containing protein</fullName>
    </recommendedName>
</protein>
<feature type="compositionally biased region" description="Basic and acidic residues" evidence="4">
    <location>
        <begin position="239"/>
        <end position="262"/>
    </location>
</feature>
<feature type="compositionally biased region" description="Low complexity" evidence="4">
    <location>
        <begin position="819"/>
        <end position="829"/>
    </location>
</feature>
<feature type="compositionally biased region" description="Basic and acidic residues" evidence="4">
    <location>
        <begin position="656"/>
        <end position="672"/>
    </location>
</feature>
<dbReference type="Pfam" id="PF01426">
    <property type="entry name" value="BAH"/>
    <property type="match status" value="1"/>
</dbReference>
<dbReference type="PROSITE" id="PS51038">
    <property type="entry name" value="BAH"/>
    <property type="match status" value="1"/>
</dbReference>
<dbReference type="PANTHER" id="PTHR46548">
    <property type="entry name" value="BAH AND TFIIS DOMAIN-CONTAINING PROTEIN-RELATED"/>
    <property type="match status" value="1"/>
</dbReference>
<feature type="compositionally biased region" description="Basic and acidic residues" evidence="4">
    <location>
        <begin position="923"/>
        <end position="940"/>
    </location>
</feature>
<feature type="compositionally biased region" description="Polar residues" evidence="4">
    <location>
        <begin position="420"/>
        <end position="430"/>
    </location>
</feature>
<evidence type="ECO:0000256" key="3">
    <source>
        <dbReference type="PROSITE-ProRule" id="PRU00649"/>
    </source>
</evidence>
<feature type="compositionally biased region" description="Polar residues" evidence="4">
    <location>
        <begin position="883"/>
        <end position="898"/>
    </location>
</feature>
<feature type="compositionally biased region" description="Low complexity" evidence="4">
    <location>
        <begin position="873"/>
        <end position="882"/>
    </location>
</feature>
<dbReference type="Gene3D" id="2.30.30.490">
    <property type="match status" value="1"/>
</dbReference>
<feature type="region of interest" description="Disordered" evidence="4">
    <location>
        <begin position="997"/>
        <end position="1106"/>
    </location>
</feature>
<dbReference type="EMBL" id="JBANQN010000006">
    <property type="protein sequence ID" value="KAK6787713.1"/>
    <property type="molecule type" value="Genomic_DNA"/>
</dbReference>
<dbReference type="InterPro" id="IPR003617">
    <property type="entry name" value="TFIIS/CRSP70_N_sub"/>
</dbReference>
<evidence type="ECO:0000256" key="2">
    <source>
        <dbReference type="ARBA" id="ARBA00023242"/>
    </source>
</evidence>
<feature type="compositionally biased region" description="Basic and acidic residues" evidence="4">
    <location>
        <begin position="1014"/>
        <end position="1024"/>
    </location>
</feature>
<evidence type="ECO:0008006" key="9">
    <source>
        <dbReference type="Google" id="ProtNLM"/>
    </source>
</evidence>
<feature type="region of interest" description="Disordered" evidence="4">
    <location>
        <begin position="1"/>
        <end position="33"/>
    </location>
</feature>
<evidence type="ECO:0000256" key="4">
    <source>
        <dbReference type="SAM" id="MobiDB-lite"/>
    </source>
</evidence>
<feature type="region of interest" description="Disordered" evidence="4">
    <location>
        <begin position="1374"/>
        <end position="1401"/>
    </location>
</feature>
<dbReference type="SMART" id="SM00439">
    <property type="entry name" value="BAH"/>
    <property type="match status" value="1"/>
</dbReference>
<gene>
    <name evidence="7" type="ORF">RDI58_016238</name>
</gene>
<feature type="compositionally biased region" description="Basic and acidic residues" evidence="4">
    <location>
        <begin position="1082"/>
        <end position="1106"/>
    </location>
</feature>
<accession>A0AAN8TFR2</accession>
<feature type="compositionally biased region" description="Polar residues" evidence="4">
    <location>
        <begin position="454"/>
        <end position="484"/>
    </location>
</feature>
<reference evidence="7 8" key="1">
    <citation type="submission" date="2024-02" db="EMBL/GenBank/DDBJ databases">
        <title>de novo genome assembly of Solanum bulbocastanum strain 11H21.</title>
        <authorList>
            <person name="Hosaka A.J."/>
        </authorList>
    </citation>
    <scope>NUCLEOTIDE SEQUENCE [LARGE SCALE GENOMIC DNA]</scope>
    <source>
        <tissue evidence="7">Young leaves</tissue>
    </source>
</reference>
<feature type="region of interest" description="Disordered" evidence="4">
    <location>
        <begin position="1240"/>
        <end position="1276"/>
    </location>
</feature>
<feature type="region of interest" description="Disordered" evidence="4">
    <location>
        <begin position="1552"/>
        <end position="1610"/>
    </location>
</feature>
<feature type="domain" description="TFIIS N-terminal" evidence="6">
    <location>
        <begin position="338"/>
        <end position="415"/>
    </location>
</feature>
<feature type="region of interest" description="Disordered" evidence="4">
    <location>
        <begin position="786"/>
        <end position="899"/>
    </location>
</feature>
<feature type="compositionally biased region" description="Basic and acidic residues" evidence="4">
    <location>
        <begin position="436"/>
        <end position="445"/>
    </location>
</feature>
<feature type="compositionally biased region" description="Polar residues" evidence="4">
    <location>
        <begin position="208"/>
        <end position="231"/>
    </location>
</feature>
<dbReference type="InterPro" id="IPR001025">
    <property type="entry name" value="BAH_dom"/>
</dbReference>
<dbReference type="InterPro" id="IPR035441">
    <property type="entry name" value="TFIIS/LEDGF_dom_sf"/>
</dbReference>
<feature type="region of interest" description="Disordered" evidence="4">
    <location>
        <begin position="418"/>
        <end position="679"/>
    </location>
</feature>
<keyword evidence="2 3" id="KW-0539">Nucleus</keyword>
<feature type="compositionally biased region" description="Basic and acidic residues" evidence="4">
    <location>
        <begin position="830"/>
        <end position="843"/>
    </location>
</feature>
<feature type="region of interest" description="Disordered" evidence="4">
    <location>
        <begin position="916"/>
        <end position="962"/>
    </location>
</feature>
<dbReference type="GO" id="GO:0003682">
    <property type="term" value="F:chromatin binding"/>
    <property type="evidence" value="ECO:0007669"/>
    <property type="project" value="InterPro"/>
</dbReference>
<keyword evidence="8" id="KW-1185">Reference proteome</keyword>
<feature type="compositionally biased region" description="Basic and acidic residues" evidence="4">
    <location>
        <begin position="709"/>
        <end position="724"/>
    </location>
</feature>
<dbReference type="CDD" id="cd00183">
    <property type="entry name" value="TFIIS_I"/>
    <property type="match status" value="1"/>
</dbReference>
<feature type="compositionally biased region" description="Polar residues" evidence="4">
    <location>
        <begin position="644"/>
        <end position="653"/>
    </location>
</feature>
<evidence type="ECO:0000259" key="5">
    <source>
        <dbReference type="PROSITE" id="PS51038"/>
    </source>
</evidence>
<organism evidence="7 8">
    <name type="scientific">Solanum bulbocastanum</name>
    <name type="common">Wild potato</name>
    <dbReference type="NCBI Taxonomy" id="147425"/>
    <lineage>
        <taxon>Eukaryota</taxon>
        <taxon>Viridiplantae</taxon>
        <taxon>Streptophyta</taxon>
        <taxon>Embryophyta</taxon>
        <taxon>Tracheophyta</taxon>
        <taxon>Spermatophyta</taxon>
        <taxon>Magnoliopsida</taxon>
        <taxon>eudicotyledons</taxon>
        <taxon>Gunneridae</taxon>
        <taxon>Pentapetalae</taxon>
        <taxon>asterids</taxon>
        <taxon>lamiids</taxon>
        <taxon>Solanales</taxon>
        <taxon>Solanaceae</taxon>
        <taxon>Solanoideae</taxon>
        <taxon>Solaneae</taxon>
        <taxon>Solanum</taxon>
    </lineage>
</organism>
<comment type="caution">
    <text evidence="7">The sequence shown here is derived from an EMBL/GenBank/DDBJ whole genome shotgun (WGS) entry which is preliminary data.</text>
</comment>
<evidence type="ECO:0000259" key="6">
    <source>
        <dbReference type="PROSITE" id="PS51319"/>
    </source>
</evidence>
<feature type="compositionally biased region" description="Basic and acidic residues" evidence="4">
    <location>
        <begin position="1584"/>
        <end position="1598"/>
    </location>
</feature>
<comment type="subcellular location">
    <subcellularLocation>
        <location evidence="1 3">Nucleus</location>
    </subcellularLocation>
</comment>
<dbReference type="PROSITE" id="PS51319">
    <property type="entry name" value="TFIIS_N"/>
    <property type="match status" value="1"/>
</dbReference>
<feature type="compositionally biased region" description="Low complexity" evidence="4">
    <location>
        <begin position="522"/>
        <end position="535"/>
    </location>
</feature>
<dbReference type="PANTHER" id="PTHR46548:SF1">
    <property type="entry name" value="BAH AND TFIIS DOMAIN-CONTAINING PROTEIN-RELATED"/>
    <property type="match status" value="1"/>
</dbReference>
<feature type="region of interest" description="Disordered" evidence="4">
    <location>
        <begin position="693"/>
        <end position="741"/>
    </location>
</feature>
<dbReference type="SUPFAM" id="SSF47676">
    <property type="entry name" value="Conserved domain common to transcription factors TFIIS, elongin A, CRSP70"/>
    <property type="match status" value="1"/>
</dbReference>
<feature type="compositionally biased region" description="Polar residues" evidence="4">
    <location>
        <begin position="1256"/>
        <end position="1270"/>
    </location>
</feature>
<dbReference type="Proteomes" id="UP001371456">
    <property type="component" value="Unassembled WGS sequence"/>
</dbReference>
<evidence type="ECO:0000313" key="7">
    <source>
        <dbReference type="EMBL" id="KAK6787713.1"/>
    </source>
</evidence>
<dbReference type="GO" id="GO:0005634">
    <property type="term" value="C:nucleus"/>
    <property type="evidence" value="ECO:0007669"/>
    <property type="project" value="UniProtKB-SubCell"/>
</dbReference>
<sequence length="1698" mass="181840">MHGRIQREEGQVCKKGSGSGGQHMPATTTRRTVDVGGSSIVNTVTADSFCKDGRKIRVGDCALFKPPHDSPPFIGIIRRLRLGKDNNLQLGLNWLYRPAELKLSKGILLDTTPNEIFYSFHRDETPAASLLHPCKVAFLPKGAELPTGISSFVCRRVYDISNKCLRWLTDQDYINEQQKEVDQLLYKTQVEMHATVQPGGRSPKPMNGSMSASQLKTGSDNVQNSVASFPSQVKGKKRERGEQGSESIKRERSVKSDDSESVLKSEISKITEEGGLVDCEGAAKLVQLMQPDRVDRKMDLTSRSMLASVVAATDKFDCLARFVQLKGLPVLDGWLQDVHRGRIVEVSNSKDGDISIEEFLLVLLRALDRLPVNLQALQMCNIGKSVNHLRQHKNMEIQRKARSLVDTWKKRVEAEMNMIDSKSGSNQAVTWPSKARLPEASHSGDKNPGGSIDATRSSVTQFSASKTTSIKPTPVETNMKSACSSPGPIKQASPPSSGKVGQPRISAFGSSDVPLAREDKSSSSSQSHNHSQSLSGKEDARSSTAVSMSSIKISSGGSRHRKSINGGPGPSVSAGQKEGSTNRSSSLHRNPTTEKSLQSALSGEKTADVSAVEGSCHKVIVKISNKGRSPARSVSGGSYEDPTIMSSRASSPVLSEKNDQLDRNSKEKKDAYRSNVNIDGNAESWQSNVLKDVLTGSDEGDGSPVAVLEEERSKTAGEGRKSAEVAKPGSSSSGTELKSGKLHEASFSSMNALIESCAKYSEANASMSLSDAVGMNLLASVATEEMSKSGRVSPFVSPQGDSPSGGETCTGDELKSKTSPGDNSSGDNSGRNDGDANGDKEKQFVVASTSWSEGKLHANRSAVTDFNRDRRPSSSPSEETTTGECFNSSCTDSQTAGNLKSDVNEKLVEMTKSAVAPCSVSEKASDGEQSKQFHEEKEISTKTLDNVLDGELGGHGSSIGEDKVTNGLVSIEDLKPPVGVSAFKYEGDNKNDVSRVLGVASTEVKPPSVVAKSESTERGDKEELQQSGSSRDSTAGKGGHSDEMDAKNVFQSEQPNSDKKTVDTSVIEDKATSESNVARRNLIKDEPNAEEMTTHDSDSGLLTKKETPGFCNAEVKNVESRESKYSGVEADRPKECVSIKGEASSSYAAAAAPDSASKMKFDLNEGFISDEGKYGEPINSTGLGCLSNVQIMSPSTFAVSSVSSSLPASITVAAAAKGPFVPPEDLLRVKGEFGWKGSAATSAFRPAEPRKPPDMHSSSMTISVTEASTSKHGRPPLDIDLNVADERVFEDVNSQDCALAIGSAVEHITNLVSSKNRCSGSPALRSFGGLDLDLNRVDEPNDVGQCSLSSSHRLEGAVFPARASSSSILPTTEVRRDFDLNNGPGVDDSSAEQPLFHQSDQGNMRSQLNASSLRMNNPEMGNLSSWFAPGNSYSTMTIPSMLPDRGEQPPFPIIQPGAPRMLGPSAGGSPFTPDVFRGSVLSSSPAMPFPAAPFQYPVFPFGTTFPLPSGTYAVGSTSYIDSSSGGRLFTPPMNSQLLGAVAPQYPRPYVVSLPDANSNGATDHNRKRSRQGLDLNAGPGAVDLEGKEEGRNPREDGTVRATGSSNHRGSRNAKKLQLGYLQVIKGWTMVGSSKVSASSMLLWLCDVTNDVFSLQPPFLSMYERKEDFNRFVSTFVSRIVWVDTDESSLCKYFNCWKA</sequence>
<feature type="compositionally biased region" description="Basic and acidic residues" evidence="4">
    <location>
        <begin position="1056"/>
        <end position="1072"/>
    </location>
</feature>
<evidence type="ECO:0000313" key="8">
    <source>
        <dbReference type="Proteomes" id="UP001371456"/>
    </source>
</evidence>
<dbReference type="SMART" id="SM00509">
    <property type="entry name" value="TFS2N"/>
    <property type="match status" value="1"/>
</dbReference>